<name>A0ABQ5D5N5_9ASTR</name>
<reference evidence="2" key="2">
    <citation type="submission" date="2022-01" db="EMBL/GenBank/DDBJ databases">
        <authorList>
            <person name="Yamashiro T."/>
            <person name="Shiraishi A."/>
            <person name="Satake H."/>
            <person name="Nakayama K."/>
        </authorList>
    </citation>
    <scope>NUCLEOTIDE SEQUENCE</scope>
</reference>
<protein>
    <submittedName>
        <fullName evidence="2">Uncharacterized protein</fullName>
    </submittedName>
</protein>
<accession>A0ABQ5D5N5</accession>
<proteinExistence type="predicted"/>
<keyword evidence="3" id="KW-1185">Reference proteome</keyword>
<feature type="region of interest" description="Disordered" evidence="1">
    <location>
        <begin position="1"/>
        <end position="22"/>
    </location>
</feature>
<dbReference type="Proteomes" id="UP001151760">
    <property type="component" value="Unassembled WGS sequence"/>
</dbReference>
<evidence type="ECO:0000256" key="1">
    <source>
        <dbReference type="SAM" id="MobiDB-lite"/>
    </source>
</evidence>
<sequence>MQTQISGGKQTDKQEKSKGKPWGLKGFKALKATKWLSRAAQKGGDDGGDKVVTAVGVAAVEGDGGEGVAMTRWYWCGVVEMTMMMARLEMVAMMGMVVMRGCGDGRQVAGGRRKMGLCRIMEERKCGLGFDLKGYSDSDYDGCNMDRKSTSAMSSAEAGYVAAAGCCANIL</sequence>
<evidence type="ECO:0000313" key="2">
    <source>
        <dbReference type="EMBL" id="GJT34150.1"/>
    </source>
</evidence>
<organism evidence="2 3">
    <name type="scientific">Tanacetum coccineum</name>
    <dbReference type="NCBI Taxonomy" id="301880"/>
    <lineage>
        <taxon>Eukaryota</taxon>
        <taxon>Viridiplantae</taxon>
        <taxon>Streptophyta</taxon>
        <taxon>Embryophyta</taxon>
        <taxon>Tracheophyta</taxon>
        <taxon>Spermatophyta</taxon>
        <taxon>Magnoliopsida</taxon>
        <taxon>eudicotyledons</taxon>
        <taxon>Gunneridae</taxon>
        <taxon>Pentapetalae</taxon>
        <taxon>asterids</taxon>
        <taxon>campanulids</taxon>
        <taxon>Asterales</taxon>
        <taxon>Asteraceae</taxon>
        <taxon>Asteroideae</taxon>
        <taxon>Anthemideae</taxon>
        <taxon>Anthemidinae</taxon>
        <taxon>Tanacetum</taxon>
    </lineage>
</organism>
<comment type="caution">
    <text evidence="2">The sequence shown here is derived from an EMBL/GenBank/DDBJ whole genome shotgun (WGS) entry which is preliminary data.</text>
</comment>
<dbReference type="EMBL" id="BQNB010014938">
    <property type="protein sequence ID" value="GJT34150.1"/>
    <property type="molecule type" value="Genomic_DNA"/>
</dbReference>
<reference evidence="2" key="1">
    <citation type="journal article" date="2022" name="Int. J. Mol. Sci.">
        <title>Draft Genome of Tanacetum Coccineum: Genomic Comparison of Closely Related Tanacetum-Family Plants.</title>
        <authorList>
            <person name="Yamashiro T."/>
            <person name="Shiraishi A."/>
            <person name="Nakayama K."/>
            <person name="Satake H."/>
        </authorList>
    </citation>
    <scope>NUCLEOTIDE SEQUENCE</scope>
</reference>
<evidence type="ECO:0000313" key="3">
    <source>
        <dbReference type="Proteomes" id="UP001151760"/>
    </source>
</evidence>
<gene>
    <name evidence="2" type="ORF">Tco_0924569</name>
</gene>